<keyword evidence="1" id="KW-0812">Transmembrane</keyword>
<proteinExistence type="predicted"/>
<evidence type="ECO:0000313" key="2">
    <source>
        <dbReference type="EMBL" id="MFB9558453.1"/>
    </source>
</evidence>
<name>A0ABV5QY56_9ACTN</name>
<protein>
    <submittedName>
        <fullName evidence="2">Uncharacterized protein</fullName>
    </submittedName>
</protein>
<evidence type="ECO:0000256" key="1">
    <source>
        <dbReference type="SAM" id="Phobius"/>
    </source>
</evidence>
<keyword evidence="3" id="KW-1185">Reference proteome</keyword>
<organism evidence="2 3">
    <name type="scientific">Streptomyces roseoviridis</name>
    <dbReference type="NCBI Taxonomy" id="67361"/>
    <lineage>
        <taxon>Bacteria</taxon>
        <taxon>Bacillati</taxon>
        <taxon>Actinomycetota</taxon>
        <taxon>Actinomycetes</taxon>
        <taxon>Kitasatosporales</taxon>
        <taxon>Streptomycetaceae</taxon>
        <taxon>Streptomyces</taxon>
    </lineage>
</organism>
<dbReference type="Proteomes" id="UP001589716">
    <property type="component" value="Unassembled WGS sequence"/>
</dbReference>
<feature type="transmembrane region" description="Helical" evidence="1">
    <location>
        <begin position="12"/>
        <end position="32"/>
    </location>
</feature>
<sequence>MKTLFAPPAPPACAVGTSAGMIVLLLSAWMLWRFPVRRLTAMERGAQ</sequence>
<reference evidence="2 3" key="1">
    <citation type="submission" date="2024-09" db="EMBL/GenBank/DDBJ databases">
        <authorList>
            <person name="Sun Q."/>
            <person name="Mori K."/>
        </authorList>
    </citation>
    <scope>NUCLEOTIDE SEQUENCE [LARGE SCALE GENOMIC DNA]</scope>
    <source>
        <strain evidence="2 3">JCM 4414</strain>
    </source>
</reference>
<gene>
    <name evidence="2" type="ORF">ACFFTP_30260</name>
</gene>
<dbReference type="RefSeq" id="WP_345484577.1">
    <property type="nucleotide sequence ID" value="NZ_BAAAWU010000001.1"/>
</dbReference>
<evidence type="ECO:0000313" key="3">
    <source>
        <dbReference type="Proteomes" id="UP001589716"/>
    </source>
</evidence>
<accession>A0ABV5QY56</accession>
<keyword evidence="1" id="KW-1133">Transmembrane helix</keyword>
<dbReference type="EMBL" id="JBHMCT010000023">
    <property type="protein sequence ID" value="MFB9558453.1"/>
    <property type="molecule type" value="Genomic_DNA"/>
</dbReference>
<keyword evidence="1" id="KW-0472">Membrane</keyword>
<comment type="caution">
    <text evidence="2">The sequence shown here is derived from an EMBL/GenBank/DDBJ whole genome shotgun (WGS) entry which is preliminary data.</text>
</comment>